<dbReference type="EMBL" id="JBAMMX010000025">
    <property type="protein sequence ID" value="KAK6915761.1"/>
    <property type="molecule type" value="Genomic_DNA"/>
</dbReference>
<name>A0AAN8UQT5_9MAGN</name>
<evidence type="ECO:0000313" key="2">
    <source>
        <dbReference type="Proteomes" id="UP001370490"/>
    </source>
</evidence>
<dbReference type="Proteomes" id="UP001370490">
    <property type="component" value="Unassembled WGS sequence"/>
</dbReference>
<gene>
    <name evidence="1" type="ORF">RJ641_020878</name>
</gene>
<reference evidence="1 2" key="1">
    <citation type="submission" date="2023-12" db="EMBL/GenBank/DDBJ databases">
        <title>A high-quality genome assembly for Dillenia turbinata (Dilleniales).</title>
        <authorList>
            <person name="Chanderbali A."/>
        </authorList>
    </citation>
    <scope>NUCLEOTIDE SEQUENCE [LARGE SCALE GENOMIC DNA]</scope>
    <source>
        <strain evidence="1">LSX21</strain>
        <tissue evidence="1">Leaf</tissue>
    </source>
</reference>
<evidence type="ECO:0000313" key="1">
    <source>
        <dbReference type="EMBL" id="KAK6915761.1"/>
    </source>
</evidence>
<dbReference type="AlphaFoldDB" id="A0AAN8UQT5"/>
<comment type="caution">
    <text evidence="1">The sequence shown here is derived from an EMBL/GenBank/DDBJ whole genome shotgun (WGS) entry which is preliminary data.</text>
</comment>
<accession>A0AAN8UQT5</accession>
<keyword evidence="2" id="KW-1185">Reference proteome</keyword>
<sequence length="97" mass="11928">MATNFGPIFGGETVYTSVEKRQLFLRSYQFSRKRSLTERIKRSLFRVKRVVCLRLKSARKFRKLVWFRLRFFFYRRRKFLRLLHSNNISNVSYPVNL</sequence>
<protein>
    <submittedName>
        <fullName evidence="1">Uncharacterized protein</fullName>
    </submittedName>
</protein>
<organism evidence="1 2">
    <name type="scientific">Dillenia turbinata</name>
    <dbReference type="NCBI Taxonomy" id="194707"/>
    <lineage>
        <taxon>Eukaryota</taxon>
        <taxon>Viridiplantae</taxon>
        <taxon>Streptophyta</taxon>
        <taxon>Embryophyta</taxon>
        <taxon>Tracheophyta</taxon>
        <taxon>Spermatophyta</taxon>
        <taxon>Magnoliopsida</taxon>
        <taxon>eudicotyledons</taxon>
        <taxon>Gunneridae</taxon>
        <taxon>Pentapetalae</taxon>
        <taxon>Dilleniales</taxon>
        <taxon>Dilleniaceae</taxon>
        <taxon>Dillenia</taxon>
    </lineage>
</organism>
<proteinExistence type="predicted"/>